<sequence>MARWVARTLASLAVLVACSFGAAALPVGGAATAPVAAPGVAPVEGLALRTADQGLRDGTDRTSAVAGAGQDLRGGAADRQAVLSGGPGPVAATRAVVRPADRPLVLTGLVPATVGSRAPPAR</sequence>
<dbReference type="PROSITE" id="PS51257">
    <property type="entry name" value="PROKAR_LIPOPROTEIN"/>
    <property type="match status" value="1"/>
</dbReference>
<gene>
    <name evidence="3" type="ORF">ABZ071_21940</name>
</gene>
<evidence type="ECO:0000313" key="3">
    <source>
        <dbReference type="EMBL" id="MEU0154532.1"/>
    </source>
</evidence>
<dbReference type="Proteomes" id="UP001550348">
    <property type="component" value="Unassembled WGS sequence"/>
</dbReference>
<keyword evidence="2" id="KW-0732">Signal</keyword>
<proteinExistence type="predicted"/>
<feature type="region of interest" description="Disordered" evidence="1">
    <location>
        <begin position="53"/>
        <end position="72"/>
    </location>
</feature>
<accession>A0ABV2VQ88</accession>
<evidence type="ECO:0000256" key="1">
    <source>
        <dbReference type="SAM" id="MobiDB-lite"/>
    </source>
</evidence>
<comment type="caution">
    <text evidence="3">The sequence shown here is derived from an EMBL/GenBank/DDBJ whole genome shotgun (WGS) entry which is preliminary data.</text>
</comment>
<evidence type="ECO:0008006" key="5">
    <source>
        <dbReference type="Google" id="ProtNLM"/>
    </source>
</evidence>
<dbReference type="RefSeq" id="WP_355666221.1">
    <property type="nucleotide sequence ID" value="NZ_JBEXRX010000073.1"/>
</dbReference>
<organism evidence="3 4">
    <name type="scientific">Micromonospora fulviviridis</name>
    <dbReference type="NCBI Taxonomy" id="47860"/>
    <lineage>
        <taxon>Bacteria</taxon>
        <taxon>Bacillati</taxon>
        <taxon>Actinomycetota</taxon>
        <taxon>Actinomycetes</taxon>
        <taxon>Micromonosporales</taxon>
        <taxon>Micromonosporaceae</taxon>
        <taxon>Micromonospora</taxon>
    </lineage>
</organism>
<evidence type="ECO:0000313" key="4">
    <source>
        <dbReference type="Proteomes" id="UP001550348"/>
    </source>
</evidence>
<feature type="chain" id="PRO_5046947414" description="Flagellar biosynthesis protein FlgA" evidence="2">
    <location>
        <begin position="25"/>
        <end position="122"/>
    </location>
</feature>
<dbReference type="EMBL" id="JBEXRX010000073">
    <property type="protein sequence ID" value="MEU0154532.1"/>
    <property type="molecule type" value="Genomic_DNA"/>
</dbReference>
<evidence type="ECO:0000256" key="2">
    <source>
        <dbReference type="SAM" id="SignalP"/>
    </source>
</evidence>
<protein>
    <recommendedName>
        <fullName evidence="5">Flagellar biosynthesis protein FlgA</fullName>
    </recommendedName>
</protein>
<reference evidence="3 4" key="1">
    <citation type="submission" date="2024-06" db="EMBL/GenBank/DDBJ databases">
        <title>The Natural Products Discovery Center: Release of the First 8490 Sequenced Strains for Exploring Actinobacteria Biosynthetic Diversity.</title>
        <authorList>
            <person name="Kalkreuter E."/>
            <person name="Kautsar S.A."/>
            <person name="Yang D."/>
            <person name="Bader C.D."/>
            <person name="Teijaro C.N."/>
            <person name="Fluegel L."/>
            <person name="Davis C.M."/>
            <person name="Simpson J.R."/>
            <person name="Lauterbach L."/>
            <person name="Steele A.D."/>
            <person name="Gui C."/>
            <person name="Meng S."/>
            <person name="Li G."/>
            <person name="Viehrig K."/>
            <person name="Ye F."/>
            <person name="Su P."/>
            <person name="Kiefer A.F."/>
            <person name="Nichols A."/>
            <person name="Cepeda A.J."/>
            <person name="Yan W."/>
            <person name="Fan B."/>
            <person name="Jiang Y."/>
            <person name="Adhikari A."/>
            <person name="Zheng C.-J."/>
            <person name="Schuster L."/>
            <person name="Cowan T.M."/>
            <person name="Smanski M.J."/>
            <person name="Chevrette M.G."/>
            <person name="De Carvalho L.P.S."/>
            <person name="Shen B."/>
        </authorList>
    </citation>
    <scope>NUCLEOTIDE SEQUENCE [LARGE SCALE GENOMIC DNA]</scope>
    <source>
        <strain evidence="3 4">NPDC006286</strain>
    </source>
</reference>
<keyword evidence="4" id="KW-1185">Reference proteome</keyword>
<feature type="signal peptide" evidence="2">
    <location>
        <begin position="1"/>
        <end position="24"/>
    </location>
</feature>
<name>A0ABV2VQ88_9ACTN</name>